<feature type="active site" description="Nucleophile" evidence="6">
    <location>
        <position position="9"/>
    </location>
</feature>
<dbReference type="InterPro" id="IPR036196">
    <property type="entry name" value="Ptyr_pPase_sf"/>
</dbReference>
<dbReference type="PRINTS" id="PR00719">
    <property type="entry name" value="LMWPTPASE"/>
</dbReference>
<sequence>MIGSVLMVCEGNICRSPLAAALLKRELPHLDVMSAGTHALVGAPADAVVADLAREHGIALDAHVATQLDAPLARAADLILTMTKPQREWVETTFPSTRGKVFRLCDEHGADITDPYQRHRAVFDLAFAQIQEGVSQWTRTLAAQR</sequence>
<dbReference type="SUPFAM" id="SSF52788">
    <property type="entry name" value="Phosphotyrosine protein phosphatases I"/>
    <property type="match status" value="1"/>
</dbReference>
<evidence type="ECO:0000256" key="2">
    <source>
        <dbReference type="ARBA" id="ARBA00013064"/>
    </source>
</evidence>
<evidence type="ECO:0000259" key="7">
    <source>
        <dbReference type="SMART" id="SM00226"/>
    </source>
</evidence>
<dbReference type="CDD" id="cd16343">
    <property type="entry name" value="LMWPTP"/>
    <property type="match status" value="1"/>
</dbReference>
<feature type="domain" description="Phosphotyrosine protein phosphatase I" evidence="7">
    <location>
        <begin position="3"/>
        <end position="140"/>
    </location>
</feature>
<dbReference type="PANTHER" id="PTHR11717">
    <property type="entry name" value="LOW MOLECULAR WEIGHT PROTEIN TYROSINE PHOSPHATASE"/>
    <property type="match status" value="1"/>
</dbReference>
<accession>A0A157ZXX7</accession>
<dbReference type="EC" id="3.1.3.48" evidence="2"/>
<dbReference type="STRING" id="1777141.AWB80_01423"/>
<reference evidence="8" key="1">
    <citation type="submission" date="2016-01" db="EMBL/GenBank/DDBJ databases">
        <authorList>
            <person name="Peeters C."/>
        </authorList>
    </citation>
    <scope>NUCLEOTIDE SEQUENCE [LARGE SCALE GENOMIC DNA]</scope>
    <source>
        <strain evidence="8">LMG 29323</strain>
    </source>
</reference>
<dbReference type="EMBL" id="FCOE02000004">
    <property type="protein sequence ID" value="SAK50339.1"/>
    <property type="molecule type" value="Genomic_DNA"/>
</dbReference>
<evidence type="ECO:0000256" key="4">
    <source>
        <dbReference type="ARBA" id="ARBA00022912"/>
    </source>
</evidence>
<evidence type="ECO:0000256" key="5">
    <source>
        <dbReference type="ARBA" id="ARBA00051722"/>
    </source>
</evidence>
<comment type="similarity">
    <text evidence="1">Belongs to the low molecular weight phosphotyrosine protein phosphatase family.</text>
</comment>
<dbReference type="OrthoDB" id="9784339at2"/>
<evidence type="ECO:0000313" key="9">
    <source>
        <dbReference type="Proteomes" id="UP000054911"/>
    </source>
</evidence>
<feature type="active site" description="Proton donor" evidence="6">
    <location>
        <position position="114"/>
    </location>
</feature>
<keyword evidence="4" id="KW-0904">Protein phosphatase</keyword>
<evidence type="ECO:0000313" key="8">
    <source>
        <dbReference type="EMBL" id="SAK50339.1"/>
    </source>
</evidence>
<protein>
    <recommendedName>
        <fullName evidence="2">protein-tyrosine-phosphatase</fullName>
        <ecNumber evidence="2">3.1.3.48</ecNumber>
    </recommendedName>
</protein>
<keyword evidence="9" id="KW-1185">Reference proteome</keyword>
<dbReference type="RefSeq" id="WP_061173976.1">
    <property type="nucleotide sequence ID" value="NZ_FCOE02000004.1"/>
</dbReference>
<dbReference type="InterPro" id="IPR050438">
    <property type="entry name" value="LMW_PTPase"/>
</dbReference>
<dbReference type="Pfam" id="PF01451">
    <property type="entry name" value="LMWPc"/>
    <property type="match status" value="1"/>
</dbReference>
<dbReference type="InterPro" id="IPR017867">
    <property type="entry name" value="Tyr_phospatase_low_mol_wt"/>
</dbReference>
<comment type="catalytic activity">
    <reaction evidence="5">
        <text>O-phospho-L-tyrosyl-[protein] + H2O = L-tyrosyl-[protein] + phosphate</text>
        <dbReference type="Rhea" id="RHEA:10684"/>
        <dbReference type="Rhea" id="RHEA-COMP:10136"/>
        <dbReference type="Rhea" id="RHEA-COMP:20101"/>
        <dbReference type="ChEBI" id="CHEBI:15377"/>
        <dbReference type="ChEBI" id="CHEBI:43474"/>
        <dbReference type="ChEBI" id="CHEBI:46858"/>
        <dbReference type="ChEBI" id="CHEBI:61978"/>
        <dbReference type="EC" id="3.1.3.48"/>
    </reaction>
</comment>
<dbReference type="Gene3D" id="3.40.50.2300">
    <property type="match status" value="1"/>
</dbReference>
<dbReference type="PANTHER" id="PTHR11717:SF31">
    <property type="entry name" value="LOW MOLECULAR WEIGHT PROTEIN-TYROSINE-PHOSPHATASE ETP-RELATED"/>
    <property type="match status" value="1"/>
</dbReference>
<name>A0A157ZXX7_9BURK</name>
<evidence type="ECO:0000256" key="6">
    <source>
        <dbReference type="PIRSR" id="PIRSR617867-1"/>
    </source>
</evidence>
<feature type="active site" evidence="6">
    <location>
        <position position="15"/>
    </location>
</feature>
<comment type="caution">
    <text evidence="8">The sequence shown here is derived from an EMBL/GenBank/DDBJ whole genome shotgun (WGS) entry which is preliminary data.</text>
</comment>
<dbReference type="AlphaFoldDB" id="A0A157ZXX7"/>
<dbReference type="GO" id="GO:0004725">
    <property type="term" value="F:protein tyrosine phosphatase activity"/>
    <property type="evidence" value="ECO:0007669"/>
    <property type="project" value="UniProtKB-EC"/>
</dbReference>
<evidence type="ECO:0000256" key="3">
    <source>
        <dbReference type="ARBA" id="ARBA00022801"/>
    </source>
</evidence>
<evidence type="ECO:0000256" key="1">
    <source>
        <dbReference type="ARBA" id="ARBA00011063"/>
    </source>
</evidence>
<keyword evidence="3" id="KW-0378">Hydrolase</keyword>
<organism evidence="8 9">
    <name type="scientific">Caballeronia pedi</name>
    <dbReference type="NCBI Taxonomy" id="1777141"/>
    <lineage>
        <taxon>Bacteria</taxon>
        <taxon>Pseudomonadati</taxon>
        <taxon>Pseudomonadota</taxon>
        <taxon>Betaproteobacteria</taxon>
        <taxon>Burkholderiales</taxon>
        <taxon>Burkholderiaceae</taxon>
        <taxon>Caballeronia</taxon>
    </lineage>
</organism>
<dbReference type="InterPro" id="IPR023485">
    <property type="entry name" value="Ptyr_pPase"/>
</dbReference>
<dbReference type="SMART" id="SM00226">
    <property type="entry name" value="LMWPc"/>
    <property type="match status" value="1"/>
</dbReference>
<gene>
    <name evidence="8" type="ORF">AWB80_01423</name>
</gene>
<dbReference type="Proteomes" id="UP000054911">
    <property type="component" value="Unassembled WGS sequence"/>
</dbReference>
<proteinExistence type="inferred from homology"/>